<feature type="non-terminal residue" evidence="1">
    <location>
        <position position="388"/>
    </location>
</feature>
<accession>A0A6S6U904</accession>
<dbReference type="EMBL" id="CACVAZ010000178">
    <property type="protein sequence ID" value="CAA6824558.1"/>
    <property type="molecule type" value="Genomic_DNA"/>
</dbReference>
<reference evidence="1" key="1">
    <citation type="submission" date="2020-01" db="EMBL/GenBank/DDBJ databases">
        <authorList>
            <person name="Meier V. D."/>
            <person name="Meier V D."/>
        </authorList>
    </citation>
    <scope>NUCLEOTIDE SEQUENCE</scope>
    <source>
        <strain evidence="1">HLG_WM_MAG_02</strain>
    </source>
</reference>
<evidence type="ECO:0008006" key="2">
    <source>
        <dbReference type="Google" id="ProtNLM"/>
    </source>
</evidence>
<protein>
    <recommendedName>
        <fullName evidence="2">Lipoprotein</fullName>
    </recommendedName>
</protein>
<gene>
    <name evidence="1" type="ORF">HELGO_WM57832</name>
</gene>
<name>A0A6S6U904_9BACT</name>
<dbReference type="AlphaFoldDB" id="A0A6S6U904"/>
<sequence>MIFKKNILLFLVLLSSTLFVGCSEKKINLDLVQQDSIQTAETPFRESLRILGNMNEKLAYSVKQGSSISKKNPKSCSEIGVQSDEFCVRYGDTSVVWSPKRYFSIDLIENKTASIRLQTLEVSNFFKTALNNIGKNYRLVEQANSQIGDYRVVGAITGYDVIYRDGKTMNFTAYGGNGRGEYDSDKEQQSHVEYAEITLDLLISRYYPQGRWMYVPNVTASNKLILKKDESSGGFSISIMGAGVSFRKSLSTGNHLHYATRLLAEKSLLEVLSKLDDYAYWGLYPQKPLTVGDKVLVSLENKETEGTIIEIGKHKIKLDINEKKYNILRNQVSTLDLIVKKDKVWEEKIKTLYSKKPYQAKVNIVKGLLSCIYDDIHHKSSEKAIKEK</sequence>
<organism evidence="1">
    <name type="scientific">uncultured Sulfurovum sp</name>
    <dbReference type="NCBI Taxonomy" id="269237"/>
    <lineage>
        <taxon>Bacteria</taxon>
        <taxon>Pseudomonadati</taxon>
        <taxon>Campylobacterota</taxon>
        <taxon>Epsilonproteobacteria</taxon>
        <taxon>Campylobacterales</taxon>
        <taxon>Sulfurovaceae</taxon>
        <taxon>Sulfurovum</taxon>
        <taxon>environmental samples</taxon>
    </lineage>
</organism>
<evidence type="ECO:0000313" key="1">
    <source>
        <dbReference type="EMBL" id="CAA6824558.1"/>
    </source>
</evidence>
<dbReference type="PROSITE" id="PS51257">
    <property type="entry name" value="PROKAR_LIPOPROTEIN"/>
    <property type="match status" value="1"/>
</dbReference>
<proteinExistence type="predicted"/>